<evidence type="ECO:0000256" key="1">
    <source>
        <dbReference type="SAM" id="MobiDB-lite"/>
    </source>
</evidence>
<dbReference type="EMBL" id="CAJNOL010004200">
    <property type="protein sequence ID" value="CAF1583246.1"/>
    <property type="molecule type" value="Genomic_DNA"/>
</dbReference>
<evidence type="ECO:0000313" key="3">
    <source>
        <dbReference type="EMBL" id="CAF1583246.1"/>
    </source>
</evidence>
<feature type="region of interest" description="Disordered" evidence="1">
    <location>
        <begin position="272"/>
        <end position="317"/>
    </location>
</feature>
<feature type="compositionally biased region" description="Basic and acidic residues" evidence="1">
    <location>
        <begin position="283"/>
        <end position="294"/>
    </location>
</feature>
<evidence type="ECO:0000313" key="5">
    <source>
        <dbReference type="Proteomes" id="UP000663870"/>
    </source>
</evidence>
<evidence type="ECO:0000313" key="4">
    <source>
        <dbReference type="Proteomes" id="UP000663854"/>
    </source>
</evidence>
<name>A0A815EZ90_9BILA</name>
<dbReference type="AlphaFoldDB" id="A0A815EZ90"/>
<keyword evidence="5" id="KW-1185">Reference proteome</keyword>
<dbReference type="Proteomes" id="UP000663854">
    <property type="component" value="Unassembled WGS sequence"/>
</dbReference>
<feature type="compositionally biased region" description="Polar residues" evidence="1">
    <location>
        <begin position="295"/>
        <end position="311"/>
    </location>
</feature>
<organism evidence="2 4">
    <name type="scientific">Rotaria sordida</name>
    <dbReference type="NCBI Taxonomy" id="392033"/>
    <lineage>
        <taxon>Eukaryota</taxon>
        <taxon>Metazoa</taxon>
        <taxon>Spiralia</taxon>
        <taxon>Gnathifera</taxon>
        <taxon>Rotifera</taxon>
        <taxon>Eurotatoria</taxon>
        <taxon>Bdelloidea</taxon>
        <taxon>Philodinida</taxon>
        <taxon>Philodinidae</taxon>
        <taxon>Rotaria</taxon>
    </lineage>
</organism>
<gene>
    <name evidence="3" type="ORF">JXQ802_LOCUS46454</name>
    <name evidence="2" type="ORF">PYM288_LOCUS30689</name>
</gene>
<reference evidence="2" key="1">
    <citation type="submission" date="2021-02" db="EMBL/GenBank/DDBJ databases">
        <authorList>
            <person name="Nowell W R."/>
        </authorList>
    </citation>
    <scope>NUCLEOTIDE SEQUENCE</scope>
</reference>
<sequence>MIFFKIIARKQERKLNDEIAKQHEEEEETQRLNYENLPDNEIKERLLKTIIYDFFLRIKVNQWLEIDRTLLLFIRQHASLLVTYSSLKMELNSEKEFGIITEELAKSISDQQQLSSSSSSTVDIKLITSSILIFVREDLQRLNLKLIKKRHLFMLNVKDICLLHEFYYLQPDSQQLQIVEDIWQATIAEQNAKKTILNNQQNIFQNVNYGHQIELQKQMFLALKKKDEKEKNILSFNYLKLNIDLLMNIIESRQKVLIQRLEFEDHFNQLFPHNNDDDDDDDDHNKNDNYHENNRGNSNQKDVDQQSSQKYQYDLLK</sequence>
<protein>
    <submittedName>
        <fullName evidence="2">Uncharacterized protein</fullName>
    </submittedName>
</protein>
<dbReference type="EMBL" id="CAJNOH010002923">
    <property type="protein sequence ID" value="CAF1316513.1"/>
    <property type="molecule type" value="Genomic_DNA"/>
</dbReference>
<dbReference type="Proteomes" id="UP000663870">
    <property type="component" value="Unassembled WGS sequence"/>
</dbReference>
<evidence type="ECO:0000313" key="2">
    <source>
        <dbReference type="EMBL" id="CAF1316513.1"/>
    </source>
</evidence>
<accession>A0A815EZ90</accession>
<comment type="caution">
    <text evidence="2">The sequence shown here is derived from an EMBL/GenBank/DDBJ whole genome shotgun (WGS) entry which is preliminary data.</text>
</comment>
<proteinExistence type="predicted"/>